<proteinExistence type="predicted"/>
<dbReference type="RefSeq" id="WP_260574102.1">
    <property type="nucleotide sequence ID" value="NZ_CP104205.1"/>
</dbReference>
<keyword evidence="2" id="KW-1185">Reference proteome</keyword>
<dbReference type="Gene3D" id="3.20.20.140">
    <property type="entry name" value="Metal-dependent hydrolases"/>
    <property type="match status" value="1"/>
</dbReference>
<dbReference type="EMBL" id="CP104205">
    <property type="protein sequence ID" value="UWX55769.1"/>
    <property type="molecule type" value="Genomic_DNA"/>
</dbReference>
<organism evidence="1 2">
    <name type="scientific">Maribacter litopenaei</name>
    <dbReference type="NCBI Taxonomy" id="2976127"/>
    <lineage>
        <taxon>Bacteria</taxon>
        <taxon>Pseudomonadati</taxon>
        <taxon>Bacteroidota</taxon>
        <taxon>Flavobacteriia</taxon>
        <taxon>Flavobacteriales</taxon>
        <taxon>Flavobacteriaceae</taxon>
        <taxon>Maribacter</taxon>
    </lineage>
</organism>
<protein>
    <submittedName>
        <fullName evidence="1">Uncharacterized protein</fullName>
    </submittedName>
</protein>
<sequence>MAMVMRQWTEMIRTMKPAIEEFGNDDRRSVLIHGQYVREDQLDSFMELNVIASLFPLHTYYWGDWHKQIIGDSLGNSISPTENSLG</sequence>
<dbReference type="Proteomes" id="UP001059209">
    <property type="component" value="Chromosome"/>
</dbReference>
<reference evidence="1" key="1">
    <citation type="submission" date="2022-09" db="EMBL/GenBank/DDBJ databases">
        <title>Maribacter litopenaei sp. nov., isolated from the intestinal tract of the Pacific White Shrimp, Litopenaeus vannamei.</title>
        <authorList>
            <person name="Kim S.Y."/>
            <person name="Hwang C.Y."/>
        </authorList>
    </citation>
    <scope>NUCLEOTIDE SEQUENCE</scope>
    <source>
        <strain evidence="1">HL-LV01</strain>
    </source>
</reference>
<accession>A0ABY5YC19</accession>
<gene>
    <name evidence="1" type="ORF">NYZ99_04925</name>
</gene>
<evidence type="ECO:0000313" key="1">
    <source>
        <dbReference type="EMBL" id="UWX55769.1"/>
    </source>
</evidence>
<name>A0ABY5YC19_9FLAO</name>
<evidence type="ECO:0000313" key="2">
    <source>
        <dbReference type="Proteomes" id="UP001059209"/>
    </source>
</evidence>